<proteinExistence type="predicted"/>
<protein>
    <submittedName>
        <fullName evidence="1">Uncharacterized protein</fullName>
    </submittedName>
</protein>
<dbReference type="KEGG" id="nsh:GXM_05950"/>
<dbReference type="EMBL" id="CP045226">
    <property type="protein sequence ID" value="QFS48456.1"/>
    <property type="molecule type" value="Genomic_DNA"/>
</dbReference>
<dbReference type="Proteomes" id="UP000326678">
    <property type="component" value="Chromosome Gxm1"/>
</dbReference>
<reference evidence="1 2" key="1">
    <citation type="submission" date="2019-10" db="EMBL/GenBank/DDBJ databases">
        <title>Genomic and transcriptomic insights into the perfect genentic adaptation of a filamentous nitrogen-fixing cyanobacterium to rice fields.</title>
        <authorList>
            <person name="Chen Z."/>
        </authorList>
    </citation>
    <scope>NUCLEOTIDE SEQUENCE [LARGE SCALE GENOMIC DNA]</scope>
    <source>
        <strain evidence="1">CCNUC1</strain>
    </source>
</reference>
<name>A0A5P8W8E6_9NOSO</name>
<dbReference type="AlphaFoldDB" id="A0A5P8W8E6"/>
<organism evidence="1 2">
    <name type="scientific">Nostoc sphaeroides CCNUC1</name>
    <dbReference type="NCBI Taxonomy" id="2653204"/>
    <lineage>
        <taxon>Bacteria</taxon>
        <taxon>Bacillati</taxon>
        <taxon>Cyanobacteriota</taxon>
        <taxon>Cyanophyceae</taxon>
        <taxon>Nostocales</taxon>
        <taxon>Nostocaceae</taxon>
        <taxon>Nostoc</taxon>
    </lineage>
</organism>
<gene>
    <name evidence="1" type="ORF">GXM_05950</name>
</gene>
<accession>A0A5P8W8E6</accession>
<keyword evidence="2" id="KW-1185">Reference proteome</keyword>
<evidence type="ECO:0000313" key="2">
    <source>
        <dbReference type="Proteomes" id="UP000326678"/>
    </source>
</evidence>
<sequence length="38" mass="4579">MSDRYYLSVSKIIMQIYTPVSTSAFLSWQTIRNLDWYT</sequence>
<evidence type="ECO:0000313" key="1">
    <source>
        <dbReference type="EMBL" id="QFS48456.1"/>
    </source>
</evidence>